<reference evidence="3 4" key="1">
    <citation type="submission" date="2025-05" db="UniProtKB">
        <authorList>
            <consortium name="RefSeq"/>
        </authorList>
    </citation>
    <scope>NUCLEOTIDE SEQUENCE [LARGE SCALE GENOMIC DNA]</scope>
</reference>
<feature type="domain" description="SCAN box" evidence="2">
    <location>
        <begin position="18"/>
        <end position="95"/>
    </location>
</feature>
<dbReference type="PROSITE" id="PS50804">
    <property type="entry name" value="SCAN_BOX"/>
    <property type="match status" value="1"/>
</dbReference>
<organism evidence="3 4">
    <name type="scientific">Pogona vitticeps</name>
    <name type="common">central bearded dragon</name>
    <dbReference type="NCBI Taxonomy" id="103695"/>
    <lineage>
        <taxon>Eukaryota</taxon>
        <taxon>Metazoa</taxon>
        <taxon>Chordata</taxon>
        <taxon>Craniata</taxon>
        <taxon>Vertebrata</taxon>
        <taxon>Euteleostomi</taxon>
        <taxon>Lepidosauria</taxon>
        <taxon>Squamata</taxon>
        <taxon>Bifurcata</taxon>
        <taxon>Unidentata</taxon>
        <taxon>Episquamata</taxon>
        <taxon>Toxicofera</taxon>
        <taxon>Iguania</taxon>
        <taxon>Acrodonta</taxon>
        <taxon>Agamidae</taxon>
        <taxon>Amphibolurinae</taxon>
        <taxon>Pogona</taxon>
    </lineage>
</organism>
<dbReference type="InterPro" id="IPR003309">
    <property type="entry name" value="SCAN_dom"/>
</dbReference>
<protein>
    <submittedName>
        <fullName evidence="4 5">Zinc finger protein 165-like</fullName>
    </submittedName>
</protein>
<name>A0ABM5FFY1_9SAUR</name>
<evidence type="ECO:0000313" key="3">
    <source>
        <dbReference type="Proteomes" id="UP001652642"/>
    </source>
</evidence>
<evidence type="ECO:0000313" key="4">
    <source>
        <dbReference type="RefSeq" id="XP_072844311.1"/>
    </source>
</evidence>
<dbReference type="Pfam" id="PF02023">
    <property type="entry name" value="SCAN"/>
    <property type="match status" value="1"/>
</dbReference>
<accession>A0ABM5FFY1</accession>
<keyword evidence="1" id="KW-0539">Nucleus</keyword>
<dbReference type="SMART" id="SM00431">
    <property type="entry name" value="SCAN"/>
    <property type="match status" value="1"/>
</dbReference>
<dbReference type="RefSeq" id="XP_072844312.1">
    <property type="nucleotide sequence ID" value="XM_072988211.1"/>
</dbReference>
<evidence type="ECO:0000259" key="2">
    <source>
        <dbReference type="PROSITE" id="PS50804"/>
    </source>
</evidence>
<dbReference type="RefSeq" id="XP_072844311.1">
    <property type="nucleotide sequence ID" value="XM_072988210.1"/>
</dbReference>
<dbReference type="CDD" id="cd07936">
    <property type="entry name" value="SCAN"/>
    <property type="match status" value="1"/>
</dbReference>
<proteinExistence type="predicted"/>
<keyword evidence="3" id="KW-1185">Reference proteome</keyword>
<dbReference type="Gene3D" id="1.10.4020.10">
    <property type="entry name" value="DNA breaking-rejoining enzymes"/>
    <property type="match status" value="1"/>
</dbReference>
<sequence length="154" mass="17626">MAQKILNEDIVSSDLQLRHFRYFSYQEAEGPREACSQLHHLCCQWLKPDQHTKAQILDLVILEQFLSILPPEMLTWVRECGAKTSSQVVALAEGFLLSQAEVTKEEEEKVSDLTKALQIDFPVTKKASADSRQSFLWRGFKQDVDRDAVMQGKD</sequence>
<dbReference type="SUPFAM" id="SSF47353">
    <property type="entry name" value="Retrovirus capsid dimerization domain-like"/>
    <property type="match status" value="1"/>
</dbReference>
<evidence type="ECO:0000256" key="1">
    <source>
        <dbReference type="ARBA" id="ARBA00023242"/>
    </source>
</evidence>
<gene>
    <name evidence="4 5" type="primary">LOC110069970</name>
</gene>
<evidence type="ECO:0000313" key="5">
    <source>
        <dbReference type="RefSeq" id="XP_072844312.1"/>
    </source>
</evidence>
<dbReference type="PANTHER" id="PTHR45935:SF15">
    <property type="entry name" value="SCAN BOX DOMAIN-CONTAINING PROTEIN"/>
    <property type="match status" value="1"/>
</dbReference>
<dbReference type="InterPro" id="IPR050916">
    <property type="entry name" value="SCAN-C2H2_zinc_finger"/>
</dbReference>
<dbReference type="GeneID" id="110069970"/>
<dbReference type="PANTHER" id="PTHR45935">
    <property type="entry name" value="PROTEIN ZBED8-RELATED"/>
    <property type="match status" value="1"/>
</dbReference>
<dbReference type="InterPro" id="IPR038269">
    <property type="entry name" value="SCAN_sf"/>
</dbReference>
<dbReference type="Proteomes" id="UP001652642">
    <property type="component" value="Chromosome 2"/>
</dbReference>